<dbReference type="EMBL" id="JALNTZ010000010">
    <property type="protein sequence ID" value="KAJ3639632.1"/>
    <property type="molecule type" value="Genomic_DNA"/>
</dbReference>
<gene>
    <name evidence="2" type="ORF">Zmor_002978</name>
</gene>
<evidence type="ECO:0000313" key="3">
    <source>
        <dbReference type="Proteomes" id="UP001168821"/>
    </source>
</evidence>
<organism evidence="2 3">
    <name type="scientific">Zophobas morio</name>
    <dbReference type="NCBI Taxonomy" id="2755281"/>
    <lineage>
        <taxon>Eukaryota</taxon>
        <taxon>Metazoa</taxon>
        <taxon>Ecdysozoa</taxon>
        <taxon>Arthropoda</taxon>
        <taxon>Hexapoda</taxon>
        <taxon>Insecta</taxon>
        <taxon>Pterygota</taxon>
        <taxon>Neoptera</taxon>
        <taxon>Endopterygota</taxon>
        <taxon>Coleoptera</taxon>
        <taxon>Polyphaga</taxon>
        <taxon>Cucujiformia</taxon>
        <taxon>Tenebrionidae</taxon>
        <taxon>Zophobas</taxon>
    </lineage>
</organism>
<dbReference type="Proteomes" id="UP001168821">
    <property type="component" value="Unassembled WGS sequence"/>
</dbReference>
<protein>
    <submittedName>
        <fullName evidence="2">Uncharacterized protein</fullName>
    </submittedName>
</protein>
<sequence length="96" mass="10759">MAHVNKYSTNTPSTTATTFRHHMSPVAYVLPSKYRNYCPNQPGTHKKFHVTPNPRQAPETNRREGATLILSQNDKSTLIKLRDGQTPNRQTGVKAG</sequence>
<evidence type="ECO:0000256" key="1">
    <source>
        <dbReference type="SAM" id="MobiDB-lite"/>
    </source>
</evidence>
<feature type="compositionally biased region" description="Polar residues" evidence="1">
    <location>
        <begin position="85"/>
        <end position="96"/>
    </location>
</feature>
<evidence type="ECO:0000313" key="2">
    <source>
        <dbReference type="EMBL" id="KAJ3639632.1"/>
    </source>
</evidence>
<keyword evidence="3" id="KW-1185">Reference proteome</keyword>
<reference evidence="2" key="1">
    <citation type="journal article" date="2023" name="G3 (Bethesda)">
        <title>Whole genome assemblies of Zophobas morio and Tenebrio molitor.</title>
        <authorList>
            <person name="Kaur S."/>
            <person name="Stinson S.A."/>
            <person name="diCenzo G.C."/>
        </authorList>
    </citation>
    <scope>NUCLEOTIDE SEQUENCE</scope>
    <source>
        <strain evidence="2">QUZm001</strain>
    </source>
</reference>
<name>A0AA38HNA6_9CUCU</name>
<accession>A0AA38HNA6</accession>
<feature type="region of interest" description="Disordered" evidence="1">
    <location>
        <begin position="41"/>
        <end position="96"/>
    </location>
</feature>
<dbReference type="AlphaFoldDB" id="A0AA38HNA6"/>
<proteinExistence type="predicted"/>
<comment type="caution">
    <text evidence="2">The sequence shown here is derived from an EMBL/GenBank/DDBJ whole genome shotgun (WGS) entry which is preliminary data.</text>
</comment>